<sequence length="311" mass="35213">MISRGFGGISDISIDNRIDLYPLTEGGSVYPIDEKDSIFIFNNNCVVKLGLKPPALNSYHGRPAFDDWVSYVIHAGICLLNTSKKYLNAKIGIGLKDYYQNYHDFSSIIPIRKVRFLYNGRMGSKSISIRGLQIFPNLFGQANWISNRYGINRFVVLSFGMDCLEGLYFEQGKPFLSQRYVLGPGFSELVRIQNTEPFFETNNLSAKLTESKVKMEIEHEEFYNQFLKKKIEFICRSASSIPVFYIKTSEVSQEFHGFLYRKLGGFGKVTSIADGANASAHGLASIKMFRKSNLSEEVSISVFPDHTTFVL</sequence>
<evidence type="ECO:0000313" key="1">
    <source>
        <dbReference type="EMBL" id="EON76463.1"/>
    </source>
</evidence>
<protein>
    <submittedName>
        <fullName evidence="1">Uncharacterized protein</fullName>
    </submittedName>
</protein>
<gene>
    <name evidence="1" type="ORF">ADIS_2913</name>
</gene>
<comment type="caution">
    <text evidence="1">The sequence shown here is derived from an EMBL/GenBank/DDBJ whole genome shotgun (WGS) entry which is preliminary data.</text>
</comment>
<keyword evidence="2" id="KW-1185">Reference proteome</keyword>
<reference evidence="1 2" key="1">
    <citation type="submission" date="2013-02" db="EMBL/GenBank/DDBJ databases">
        <title>A novel strain isolated from Lonar lake, Maharashtra, India.</title>
        <authorList>
            <person name="Singh A."/>
        </authorList>
    </citation>
    <scope>NUCLEOTIDE SEQUENCE [LARGE SCALE GENOMIC DNA]</scope>
    <source>
        <strain evidence="1 2">AK24</strain>
    </source>
</reference>
<name>R7ZQY1_9BACT</name>
<proteinExistence type="predicted"/>
<organism evidence="1 2">
    <name type="scientific">Lunatimonas lonarensis</name>
    <dbReference type="NCBI Taxonomy" id="1232681"/>
    <lineage>
        <taxon>Bacteria</taxon>
        <taxon>Pseudomonadati</taxon>
        <taxon>Bacteroidota</taxon>
        <taxon>Cytophagia</taxon>
        <taxon>Cytophagales</taxon>
        <taxon>Cyclobacteriaceae</taxon>
    </lineage>
</organism>
<dbReference type="Proteomes" id="UP000013909">
    <property type="component" value="Unassembled WGS sequence"/>
</dbReference>
<evidence type="ECO:0000313" key="2">
    <source>
        <dbReference type="Proteomes" id="UP000013909"/>
    </source>
</evidence>
<dbReference type="OrthoDB" id="841089at2"/>
<dbReference type="AlphaFoldDB" id="R7ZQY1"/>
<accession>R7ZQY1</accession>
<dbReference type="RefSeq" id="WP_010855047.1">
    <property type="nucleotide sequence ID" value="NZ_AQHR01000085.1"/>
</dbReference>
<dbReference type="EMBL" id="AQHR01000085">
    <property type="protein sequence ID" value="EON76463.1"/>
    <property type="molecule type" value="Genomic_DNA"/>
</dbReference>